<reference evidence="9 10" key="2">
    <citation type="submission" date="2016-08" db="EMBL/GenBank/DDBJ databases">
        <title>Pervasive Adenine N6-methylation of Active Genes in Fungi.</title>
        <authorList>
            <consortium name="DOE Joint Genome Institute"/>
            <person name="Mondo S.J."/>
            <person name="Dannebaum R.O."/>
            <person name="Kuo R.C."/>
            <person name="Labutti K."/>
            <person name="Haridas S."/>
            <person name="Kuo A."/>
            <person name="Salamov A."/>
            <person name="Ahrendt S.R."/>
            <person name="Lipzen A."/>
            <person name="Sullivan W."/>
            <person name="Andreopoulos W.B."/>
            <person name="Clum A."/>
            <person name="Lindquist E."/>
            <person name="Daum C."/>
            <person name="Ramamoorthy G.K."/>
            <person name="Gryganskyi A."/>
            <person name="Culley D."/>
            <person name="Magnuson J.K."/>
            <person name="James T.Y."/>
            <person name="O'Malley M.A."/>
            <person name="Stajich J.E."/>
            <person name="Spatafora J.W."/>
            <person name="Visel A."/>
            <person name="Grigoriev I.V."/>
        </authorList>
    </citation>
    <scope>NUCLEOTIDE SEQUENCE [LARGE SCALE GENOMIC DNA]</scope>
    <source>
        <strain evidence="10">finn</strain>
    </source>
</reference>
<comment type="domain">
    <text evidence="7">Subfamily III proteins have a conserved RTxK motif about 40-50 residues from the C-terminus; the threonine may be replaced by serine or cysteine.</text>
</comment>
<accession>A0A1Y1VND9</accession>
<name>A0A1Y1VND9_9FUNG</name>
<reference evidence="9 10" key="1">
    <citation type="submission" date="2016-08" db="EMBL/GenBank/DDBJ databases">
        <title>Genomes of anaerobic fungi encode conserved fungal cellulosomes for biomass hydrolysis.</title>
        <authorList>
            <consortium name="DOE Joint Genome Institute"/>
            <person name="Haitjema C.H."/>
            <person name="Gilmore S.P."/>
            <person name="Henske J.K."/>
            <person name="Solomon K.V."/>
            <person name="De Groot R."/>
            <person name="Kuo A."/>
            <person name="Mondo S.J."/>
            <person name="Salamov A.A."/>
            <person name="Labutti K."/>
            <person name="Zhao Z."/>
            <person name="Chiniquy J."/>
            <person name="Barry K."/>
            <person name="Brewer H.M."/>
            <person name="Purvine S.O."/>
            <person name="Wright A.T."/>
            <person name="Boxma B."/>
            <person name="Van Alen T."/>
            <person name="Hackstein J.H."/>
            <person name="Baker S.E."/>
            <person name="Grigoriev I.V."/>
            <person name="O'Malley M.A."/>
        </authorList>
    </citation>
    <scope>NUCLEOTIDE SEQUENCE [LARGE SCALE GENOMIC DNA]</scope>
    <source>
        <strain evidence="10">finn</strain>
    </source>
</reference>
<keyword evidence="5 7" id="KW-0464">Manganese</keyword>
<organism evidence="9 10">
    <name type="scientific">Piromyces finnis</name>
    <dbReference type="NCBI Taxonomy" id="1754191"/>
    <lineage>
        <taxon>Eukaryota</taxon>
        <taxon>Fungi</taxon>
        <taxon>Fungi incertae sedis</taxon>
        <taxon>Chytridiomycota</taxon>
        <taxon>Chytridiomycota incertae sedis</taxon>
        <taxon>Neocallimastigomycetes</taxon>
        <taxon>Neocallimastigales</taxon>
        <taxon>Neocallimastigaceae</taxon>
        <taxon>Piromyces</taxon>
    </lineage>
</organism>
<dbReference type="EMBL" id="MCFH01000001">
    <property type="protein sequence ID" value="ORX60914.1"/>
    <property type="molecule type" value="Genomic_DNA"/>
</dbReference>
<dbReference type="STRING" id="1754191.A0A1Y1VND9"/>
<keyword evidence="10" id="KW-1185">Reference proteome</keyword>
<dbReference type="GO" id="GO:0097023">
    <property type="term" value="F:fructose 6-phosphate aldolase activity"/>
    <property type="evidence" value="ECO:0007669"/>
    <property type="project" value="RHEA"/>
</dbReference>
<protein>
    <recommendedName>
        <fullName evidence="7">Sugar phosphate phosphatase</fullName>
        <ecNumber evidence="7">3.1.3.-</ecNumber>
    </recommendedName>
</protein>
<dbReference type="PANTHER" id="PTHR12260:SF6">
    <property type="entry name" value="DAMAGE-CONTROL PHOSPHATASE ARMT1"/>
    <property type="match status" value="1"/>
</dbReference>
<evidence type="ECO:0000256" key="1">
    <source>
        <dbReference type="ARBA" id="ARBA00001326"/>
    </source>
</evidence>
<dbReference type="InterPro" id="IPR002791">
    <property type="entry name" value="ARMT1-like_metal-bd"/>
</dbReference>
<evidence type="ECO:0000256" key="7">
    <source>
        <dbReference type="RuleBase" id="RU367030"/>
    </source>
</evidence>
<dbReference type="Proteomes" id="UP000193719">
    <property type="component" value="Unassembled WGS sequence"/>
</dbReference>
<dbReference type="EC" id="3.1.3.-" evidence="7"/>
<dbReference type="InterPro" id="IPR039763">
    <property type="entry name" value="ARMT1"/>
</dbReference>
<dbReference type="OrthoDB" id="541375at2759"/>
<comment type="catalytic activity">
    <reaction evidence="1 7">
        <text>beta-D-fructose 1-phosphate + H2O = D-fructose + phosphate</text>
        <dbReference type="Rhea" id="RHEA:35603"/>
        <dbReference type="ChEBI" id="CHEBI:15377"/>
        <dbReference type="ChEBI" id="CHEBI:37721"/>
        <dbReference type="ChEBI" id="CHEBI:43474"/>
        <dbReference type="ChEBI" id="CHEBI:138881"/>
    </reaction>
</comment>
<gene>
    <name evidence="9" type="ORF">BCR36DRAFT_578989</name>
</gene>
<dbReference type="PANTHER" id="PTHR12260">
    <property type="entry name" value="DAMAGE-CONTROL PHOSPHATASE ARMT1"/>
    <property type="match status" value="1"/>
</dbReference>
<dbReference type="Gene3D" id="3.40.50.10880">
    <property type="entry name" value="Uncharacterised protein PF01937, DUF89, domain 3"/>
    <property type="match status" value="1"/>
</dbReference>
<dbReference type="GO" id="GO:0006974">
    <property type="term" value="P:DNA damage response"/>
    <property type="evidence" value="ECO:0007669"/>
    <property type="project" value="TreeGrafter"/>
</dbReference>
<evidence type="ECO:0000256" key="2">
    <source>
        <dbReference type="ARBA" id="ARBA00009519"/>
    </source>
</evidence>
<evidence type="ECO:0000256" key="3">
    <source>
        <dbReference type="ARBA" id="ARBA00022723"/>
    </source>
</evidence>
<dbReference type="GO" id="GO:0005634">
    <property type="term" value="C:nucleus"/>
    <property type="evidence" value="ECO:0007669"/>
    <property type="project" value="TreeGrafter"/>
</dbReference>
<feature type="domain" description="Damage-control phosphatase ARMT1-like metal-binding" evidence="8">
    <location>
        <begin position="24"/>
        <end position="427"/>
    </location>
</feature>
<comment type="caution">
    <text evidence="9">The sequence shown here is derived from an EMBL/GenBank/DDBJ whole genome shotgun (WGS) entry which is preliminary data.</text>
</comment>
<dbReference type="GO" id="GO:0046872">
    <property type="term" value="F:metal ion binding"/>
    <property type="evidence" value="ECO:0007669"/>
    <property type="project" value="UniProtKB-UniRule"/>
</dbReference>
<proteinExistence type="inferred from homology"/>
<keyword evidence="4 7" id="KW-0378">Hydrolase</keyword>
<evidence type="ECO:0000256" key="4">
    <source>
        <dbReference type="ARBA" id="ARBA00022801"/>
    </source>
</evidence>
<dbReference type="SUPFAM" id="SSF111321">
    <property type="entry name" value="AF1104-like"/>
    <property type="match status" value="1"/>
</dbReference>
<dbReference type="Gene3D" id="1.20.930.60">
    <property type="match status" value="1"/>
</dbReference>
<comment type="catalytic activity">
    <reaction evidence="6 7">
        <text>beta-D-fructose 6-phosphate = dihydroxyacetone + D-glyceraldehyde 3-phosphate</text>
        <dbReference type="Rhea" id="RHEA:28002"/>
        <dbReference type="ChEBI" id="CHEBI:16016"/>
        <dbReference type="ChEBI" id="CHEBI:57634"/>
        <dbReference type="ChEBI" id="CHEBI:59776"/>
    </reaction>
</comment>
<sequence>MNESLFPPEPFLRGSIPNSFAEDTFDRRIPEIFSQVNKTFEETLKNVNPSDIEKIKEGNEIKNKLERLLDDIKNDREFNEIVPDEYSDCEEWNDCINFWKKRNEGTFKKCSWLFAESYLYRVLANYMSVSKYWKKYDAFTIKKENSLIGPTWKSVVAMADMINPIISSDEDNSLENTFINFLKYSLWGNQADLSLHTSAKANLTNLHKITLDEIKKSDVNLISDASSKIWNYVSTLKGKRIDFILDNAGYETYNDLVFADWLMSKGFASSIVWHCKQIPWYVSDTNIKDFNWIIDTCINPPESLNEFDNTNVIDMAKRWKSYLENGQWILNDDIFWTSNYPFRHMETFAPKLYEYLSESSLLIFKGDMNYRKTVYDCYWPFTTPFIEACGDFGKPSSSTNKPLPPYACLRTCKADVIAGLEEGVSEKLDKICKEWLVNGKYGIIQYNDKYSN</sequence>
<dbReference type="Pfam" id="PF01937">
    <property type="entry name" value="ARMT1-like_dom"/>
    <property type="match status" value="1"/>
</dbReference>
<evidence type="ECO:0000256" key="5">
    <source>
        <dbReference type="ARBA" id="ARBA00023211"/>
    </source>
</evidence>
<dbReference type="AlphaFoldDB" id="A0A1Y1VND9"/>
<evidence type="ECO:0000256" key="6">
    <source>
        <dbReference type="ARBA" id="ARBA00048809"/>
    </source>
</evidence>
<dbReference type="GO" id="GO:0103026">
    <property type="term" value="F:fructose-1-phosphatase activity"/>
    <property type="evidence" value="ECO:0007669"/>
    <property type="project" value="RHEA"/>
</dbReference>
<comment type="similarity">
    <text evidence="2 7">Belongs to the damage-control phosphatase family. Sugar phosphate phosphatase III subfamily.</text>
</comment>
<keyword evidence="3 7" id="KW-0479">Metal-binding</keyword>
<comment type="function">
    <text evidence="7">Metal-dependent phosphatase that shows phosphatase activity against several substrates, including fructose-1-phosphate and fructose-6-phosphate. Its preference for fructose-1-phosphate, a strong glycating agent that causes DNA damage rather than a canonical yeast metabolite, suggests a damage-control function in hexose phosphate metabolism.</text>
</comment>
<evidence type="ECO:0000259" key="8">
    <source>
        <dbReference type="Pfam" id="PF01937"/>
    </source>
</evidence>
<dbReference type="InterPro" id="IPR036075">
    <property type="entry name" value="ARMT-1-like_metal-bd_sf"/>
</dbReference>
<comment type="cofactor">
    <cofactor evidence="7">
        <name>Mn(2+)</name>
        <dbReference type="ChEBI" id="CHEBI:29035"/>
    </cofactor>
    <cofactor evidence="7">
        <name>Ni(2+)</name>
        <dbReference type="ChEBI" id="CHEBI:49786"/>
    </cofactor>
</comment>
<evidence type="ECO:0000313" key="9">
    <source>
        <dbReference type="EMBL" id="ORX60914.1"/>
    </source>
</evidence>
<evidence type="ECO:0000313" key="10">
    <source>
        <dbReference type="Proteomes" id="UP000193719"/>
    </source>
</evidence>